<proteinExistence type="predicted"/>
<comment type="caution">
    <text evidence="1">The sequence shown here is derived from an EMBL/GenBank/DDBJ whole genome shotgun (WGS) entry which is preliminary data.</text>
</comment>
<dbReference type="Proteomes" id="UP000038009">
    <property type="component" value="Unassembled WGS sequence"/>
</dbReference>
<dbReference type="VEuPathDB" id="TriTrypDB:Lsey_0089_0010"/>
<accession>A0A0N1I7N5</accession>
<sequence>MSLEHSTEDDALLVRLIEEGLFLSHADKCKGNDKASSMSDDHKYLVEHVFPTLVPALHDLLKCYKSRIMAVQDVAADDNHKPDPVMWLAQYLIRNNAHCKTSRLADHPFRLINNAVLNEEHSDE</sequence>
<dbReference type="EMBL" id="LJSK01000089">
    <property type="protein sequence ID" value="KPI87401.1"/>
    <property type="molecule type" value="Genomic_DNA"/>
</dbReference>
<dbReference type="OMA" id="MWLAQYL"/>
<gene>
    <name evidence="1" type="ORF">ABL78_3485</name>
</gene>
<evidence type="ECO:0000313" key="2">
    <source>
        <dbReference type="Proteomes" id="UP000038009"/>
    </source>
</evidence>
<dbReference type="AlphaFoldDB" id="A0A0N1I7N5"/>
<keyword evidence="2" id="KW-1185">Reference proteome</keyword>
<name>A0A0N1I7N5_LEPSE</name>
<organism evidence="1 2">
    <name type="scientific">Leptomonas seymouri</name>
    <dbReference type="NCBI Taxonomy" id="5684"/>
    <lineage>
        <taxon>Eukaryota</taxon>
        <taxon>Discoba</taxon>
        <taxon>Euglenozoa</taxon>
        <taxon>Kinetoplastea</taxon>
        <taxon>Metakinetoplastina</taxon>
        <taxon>Trypanosomatida</taxon>
        <taxon>Trypanosomatidae</taxon>
        <taxon>Leishmaniinae</taxon>
        <taxon>Leptomonas</taxon>
    </lineage>
</organism>
<dbReference type="OrthoDB" id="2155538at2759"/>
<dbReference type="Gene3D" id="1.20.890.10">
    <property type="entry name" value="cAMP-dependent protein kinase regulatory subunit, dimerization-anchoring domain"/>
    <property type="match status" value="1"/>
</dbReference>
<protein>
    <submittedName>
        <fullName evidence="1">Uncharacterized protein</fullName>
    </submittedName>
</protein>
<dbReference type="CDD" id="cd22968">
    <property type="entry name" value="DD_EFCAB5"/>
    <property type="match status" value="1"/>
</dbReference>
<evidence type="ECO:0000313" key="1">
    <source>
        <dbReference type="EMBL" id="KPI87401.1"/>
    </source>
</evidence>
<reference evidence="1 2" key="1">
    <citation type="journal article" date="2015" name="PLoS Pathog.">
        <title>Leptomonas seymouri: Adaptations to the Dixenous Life Cycle Analyzed by Genome Sequencing, Transcriptome Profiling and Co-infection with Leishmania donovani.</title>
        <authorList>
            <person name="Kraeva N."/>
            <person name="Butenko A."/>
            <person name="Hlavacova J."/>
            <person name="Kostygov A."/>
            <person name="Myskova J."/>
            <person name="Grybchuk D."/>
            <person name="Lestinova T."/>
            <person name="Votypka J."/>
            <person name="Volf P."/>
            <person name="Opperdoes F."/>
            <person name="Flegontov P."/>
            <person name="Lukes J."/>
            <person name="Yurchenko V."/>
        </authorList>
    </citation>
    <scope>NUCLEOTIDE SEQUENCE [LARGE SCALE GENOMIC DNA]</scope>
    <source>
        <strain evidence="1 2">ATCC 30220</strain>
    </source>
</reference>